<evidence type="ECO:0000313" key="6">
    <source>
        <dbReference type="EMBL" id="OEE75685.1"/>
    </source>
</evidence>
<feature type="signal peptide" evidence="4">
    <location>
        <begin position="1"/>
        <end position="20"/>
    </location>
</feature>
<evidence type="ECO:0000313" key="7">
    <source>
        <dbReference type="Proteomes" id="UP000094165"/>
    </source>
</evidence>
<comment type="similarity">
    <text evidence="4">Belongs to the LptA family.</text>
</comment>
<gene>
    <name evidence="4" type="primary">lptA</name>
    <name evidence="6" type="ORF">A130_16955</name>
</gene>
<reference evidence="6 7" key="1">
    <citation type="journal article" date="2012" name="Science">
        <title>Ecological populations of bacteria act as socially cohesive units of antibiotic production and resistance.</title>
        <authorList>
            <person name="Cordero O.X."/>
            <person name="Wildschutte H."/>
            <person name="Kirkup B."/>
            <person name="Proehl S."/>
            <person name="Ngo L."/>
            <person name="Hussain F."/>
            <person name="Le Roux F."/>
            <person name="Mincer T."/>
            <person name="Polz M.F."/>
        </authorList>
    </citation>
    <scope>NUCLEOTIDE SEQUENCE [LARGE SCALE GENOMIC DNA]</scope>
    <source>
        <strain evidence="6 7">FF-238</strain>
    </source>
</reference>
<dbReference type="HAMAP" id="MF_01914">
    <property type="entry name" value="LPS_assembly_LptA"/>
    <property type="match status" value="1"/>
</dbReference>
<dbReference type="InterPro" id="IPR014340">
    <property type="entry name" value="LptA"/>
</dbReference>
<dbReference type="PANTHER" id="PTHR36504">
    <property type="entry name" value="LIPOPOLYSACCHARIDE EXPORT SYSTEM PROTEIN LPTA"/>
    <property type="match status" value="1"/>
</dbReference>
<keyword evidence="1 4" id="KW-0813">Transport</keyword>
<protein>
    <recommendedName>
        <fullName evidence="4">Lipopolysaccharide export system protein LptA</fullName>
    </recommendedName>
</protein>
<evidence type="ECO:0000256" key="3">
    <source>
        <dbReference type="ARBA" id="ARBA00022764"/>
    </source>
</evidence>
<comment type="subunit">
    <text evidence="4">Component of the lipopolysaccharide transport and assembly complex.</text>
</comment>
<comment type="function">
    <text evidence="4">Involved in the assembly of lipopolysaccharide (LPS). Required for the translocation of LPS from the inner membrane to the outer membrane. May form a bridge between the inner membrane and the outer membrane, via interactions with LptC and LptD, thereby facilitating LPS transfer across the periplasm.</text>
</comment>
<evidence type="ECO:0000259" key="5">
    <source>
        <dbReference type="Pfam" id="PF03968"/>
    </source>
</evidence>
<dbReference type="GO" id="GO:0017089">
    <property type="term" value="F:glycolipid transfer activity"/>
    <property type="evidence" value="ECO:0007669"/>
    <property type="project" value="TreeGrafter"/>
</dbReference>
<dbReference type="GO" id="GO:0009279">
    <property type="term" value="C:cell outer membrane"/>
    <property type="evidence" value="ECO:0007669"/>
    <property type="project" value="TreeGrafter"/>
</dbReference>
<evidence type="ECO:0000256" key="4">
    <source>
        <dbReference type="HAMAP-Rule" id="MF_01914"/>
    </source>
</evidence>
<comment type="caution">
    <text evidence="6">The sequence shown here is derived from an EMBL/GenBank/DDBJ whole genome shotgun (WGS) entry which is preliminary data.</text>
</comment>
<dbReference type="AlphaFoldDB" id="A0A1E5CY05"/>
<dbReference type="RefSeq" id="WP_017051731.1">
    <property type="nucleotide sequence ID" value="NZ_AJYW02000138.1"/>
</dbReference>
<keyword evidence="7" id="KW-1185">Reference proteome</keyword>
<keyword evidence="2 4" id="KW-0732">Signal</keyword>
<feature type="domain" description="Organic solvent tolerance-like N-terminal" evidence="5">
    <location>
        <begin position="30"/>
        <end position="142"/>
    </location>
</feature>
<dbReference type="NCBIfam" id="TIGR03002">
    <property type="entry name" value="outer_YhbN_LptA"/>
    <property type="match status" value="1"/>
</dbReference>
<evidence type="ECO:0000256" key="1">
    <source>
        <dbReference type="ARBA" id="ARBA00022448"/>
    </source>
</evidence>
<dbReference type="InterPro" id="IPR052037">
    <property type="entry name" value="LPS_export_LptA"/>
</dbReference>
<comment type="subcellular location">
    <subcellularLocation>
        <location evidence="4">Periplasm</location>
    </subcellularLocation>
</comment>
<dbReference type="GO" id="GO:0030288">
    <property type="term" value="C:outer membrane-bounded periplasmic space"/>
    <property type="evidence" value="ECO:0007669"/>
    <property type="project" value="TreeGrafter"/>
</dbReference>
<accession>A0A1E5CY05</accession>
<dbReference type="GO" id="GO:0015920">
    <property type="term" value="P:lipopolysaccharide transport"/>
    <property type="evidence" value="ECO:0007669"/>
    <property type="project" value="UniProtKB-UniRule"/>
</dbReference>
<sequence precursor="true">MKLLHLSLLAFAFAAPNALALSSDTDQPVYIDSDSQQLDMKSNQVTFIGDVKLKQGSISINADTITVTRNPDDGSIKQIKALGTPASFSQLTDDGKTLSGEAEKLNYQLSSDELLMTGEATLSQDGNVIKGSSIQYQIKSQKLVADSNQDERVTTVLQPSTQQPNK</sequence>
<dbReference type="EMBL" id="AJYW02000138">
    <property type="protein sequence ID" value="OEE75685.1"/>
    <property type="molecule type" value="Genomic_DNA"/>
</dbReference>
<name>A0A1E5CY05_9VIBR</name>
<dbReference type="PANTHER" id="PTHR36504:SF1">
    <property type="entry name" value="LIPOPOLYSACCHARIDE EXPORT SYSTEM PROTEIN LPTA"/>
    <property type="match status" value="1"/>
</dbReference>
<dbReference type="Gene3D" id="2.60.450.10">
    <property type="entry name" value="Lipopolysaccharide (LPS) transport protein A like domain"/>
    <property type="match status" value="1"/>
</dbReference>
<keyword evidence="3 4" id="KW-0574">Periplasm</keyword>
<dbReference type="GO" id="GO:0001530">
    <property type="term" value="F:lipopolysaccharide binding"/>
    <property type="evidence" value="ECO:0007669"/>
    <property type="project" value="InterPro"/>
</dbReference>
<organism evidence="6 7">
    <name type="scientific">Vibrio genomosp. F6 str. FF-238</name>
    <dbReference type="NCBI Taxonomy" id="1191298"/>
    <lineage>
        <taxon>Bacteria</taxon>
        <taxon>Pseudomonadati</taxon>
        <taxon>Pseudomonadota</taxon>
        <taxon>Gammaproteobacteria</taxon>
        <taxon>Vibrionales</taxon>
        <taxon>Vibrionaceae</taxon>
        <taxon>Vibrio</taxon>
    </lineage>
</organism>
<feature type="chain" id="PRO_5009354617" description="Lipopolysaccharide export system protein LptA" evidence="4">
    <location>
        <begin position="21"/>
        <end position="166"/>
    </location>
</feature>
<evidence type="ECO:0000256" key="2">
    <source>
        <dbReference type="ARBA" id="ARBA00022729"/>
    </source>
</evidence>
<proteinExistence type="inferred from homology"/>
<dbReference type="Proteomes" id="UP000094165">
    <property type="component" value="Unassembled WGS sequence"/>
</dbReference>
<dbReference type="Pfam" id="PF03968">
    <property type="entry name" value="LptD_N"/>
    <property type="match status" value="1"/>
</dbReference>
<dbReference type="InterPro" id="IPR005653">
    <property type="entry name" value="OstA-like_N"/>
</dbReference>
<dbReference type="GO" id="GO:0043165">
    <property type="term" value="P:Gram-negative-bacterium-type cell outer membrane assembly"/>
    <property type="evidence" value="ECO:0007669"/>
    <property type="project" value="UniProtKB-UniRule"/>
</dbReference>